<dbReference type="SUPFAM" id="SSF51735">
    <property type="entry name" value="NAD(P)-binding Rossmann-fold domains"/>
    <property type="match status" value="1"/>
</dbReference>
<keyword evidence="4" id="KW-0732">Signal</keyword>
<dbReference type="AlphaFoldDB" id="A0A4Z1E5M0"/>
<feature type="transmembrane region" description="Helical" evidence="3">
    <location>
        <begin position="94"/>
        <end position="115"/>
    </location>
</feature>
<keyword evidence="3" id="KW-0472">Membrane</keyword>
<evidence type="ECO:0000313" key="5">
    <source>
        <dbReference type="EMBL" id="TGO07404.1"/>
    </source>
</evidence>
<dbReference type="PRINTS" id="PR00081">
    <property type="entry name" value="GDHRDH"/>
</dbReference>
<dbReference type="PANTHER" id="PTHR24321">
    <property type="entry name" value="DEHYDROGENASES, SHORT CHAIN"/>
    <property type="match status" value="1"/>
</dbReference>
<comment type="caution">
    <text evidence="5">The sequence shown here is derived from an EMBL/GenBank/DDBJ whole genome shotgun (WGS) entry which is preliminary data.</text>
</comment>
<comment type="similarity">
    <text evidence="1">Belongs to the short-chain dehydrogenases/reductases (SDR) family.</text>
</comment>
<dbReference type="InterPro" id="IPR002347">
    <property type="entry name" value="SDR_fam"/>
</dbReference>
<name>A0A4Z1E5M0_9HELO</name>
<sequence length="156" mass="16749">MMFTKVIGVALVTGSAVVVGRETGYAFTEAGAVTVVFVDIDSEGTKTSAEKSKKLAANSKHQYFAVQVDVADADSEPLTTQGRHGDERSLGRGFIVHIASAFTYIATPGMMAYVASKNAMMGIVKVAVLDNAKREIRINARCPIWELTSLLKRGLH</sequence>
<keyword evidence="2" id="KW-0560">Oxidoreductase</keyword>
<dbReference type="PANTHER" id="PTHR24321:SF12">
    <property type="entry name" value="SHORT-CHAIN DEHYDROGENASE_REDUCTASE FAMILY, PUTATIVE (AFU_ORTHOLOGUE AFUA_5G14340)-RELATED"/>
    <property type="match status" value="1"/>
</dbReference>
<evidence type="ECO:0000256" key="1">
    <source>
        <dbReference type="ARBA" id="ARBA00006484"/>
    </source>
</evidence>
<dbReference type="Gene3D" id="3.40.50.720">
    <property type="entry name" value="NAD(P)-binding Rossmann-like Domain"/>
    <property type="match status" value="2"/>
</dbReference>
<feature type="chain" id="PRO_5021356327" evidence="4">
    <location>
        <begin position="21"/>
        <end position="156"/>
    </location>
</feature>
<organism evidence="5 6">
    <name type="scientific">Botrytis tulipae</name>
    <dbReference type="NCBI Taxonomy" id="87230"/>
    <lineage>
        <taxon>Eukaryota</taxon>
        <taxon>Fungi</taxon>
        <taxon>Dikarya</taxon>
        <taxon>Ascomycota</taxon>
        <taxon>Pezizomycotina</taxon>
        <taxon>Leotiomycetes</taxon>
        <taxon>Helotiales</taxon>
        <taxon>Sclerotiniaceae</taxon>
        <taxon>Botrytis</taxon>
    </lineage>
</organism>
<dbReference type="InterPro" id="IPR036291">
    <property type="entry name" value="NAD(P)-bd_dom_sf"/>
</dbReference>
<protein>
    <submittedName>
        <fullName evidence="5">Uncharacterized protein</fullName>
    </submittedName>
</protein>
<dbReference type="Proteomes" id="UP000297777">
    <property type="component" value="Unassembled WGS sequence"/>
</dbReference>
<feature type="signal peptide" evidence="4">
    <location>
        <begin position="1"/>
        <end position="20"/>
    </location>
</feature>
<evidence type="ECO:0000256" key="2">
    <source>
        <dbReference type="ARBA" id="ARBA00023002"/>
    </source>
</evidence>
<keyword evidence="3" id="KW-0812">Transmembrane</keyword>
<accession>A0A4Z1E5M0</accession>
<reference evidence="5 6" key="1">
    <citation type="submission" date="2017-12" db="EMBL/GenBank/DDBJ databases">
        <title>Comparative genomics of Botrytis spp.</title>
        <authorList>
            <person name="Valero-Jimenez C.A."/>
            <person name="Tapia P."/>
            <person name="Veloso J."/>
            <person name="Silva-Moreno E."/>
            <person name="Staats M."/>
            <person name="Valdes J.H."/>
            <person name="Van Kan J.A.L."/>
        </authorList>
    </citation>
    <scope>NUCLEOTIDE SEQUENCE [LARGE SCALE GENOMIC DNA]</scope>
    <source>
        <strain evidence="5 6">Bt9001</strain>
    </source>
</reference>
<evidence type="ECO:0000313" key="6">
    <source>
        <dbReference type="Proteomes" id="UP000297777"/>
    </source>
</evidence>
<keyword evidence="3" id="KW-1133">Transmembrane helix</keyword>
<evidence type="ECO:0000256" key="3">
    <source>
        <dbReference type="SAM" id="Phobius"/>
    </source>
</evidence>
<dbReference type="OrthoDB" id="5840532at2759"/>
<gene>
    <name evidence="5" type="ORF">BTUL_0280g00060</name>
</gene>
<keyword evidence="6" id="KW-1185">Reference proteome</keyword>
<proteinExistence type="inferred from homology"/>
<dbReference type="EMBL" id="PQXH01000279">
    <property type="protein sequence ID" value="TGO07404.1"/>
    <property type="molecule type" value="Genomic_DNA"/>
</dbReference>
<dbReference type="Pfam" id="PF00106">
    <property type="entry name" value="adh_short"/>
    <property type="match status" value="1"/>
</dbReference>
<dbReference type="GO" id="GO:0016491">
    <property type="term" value="F:oxidoreductase activity"/>
    <property type="evidence" value="ECO:0007669"/>
    <property type="project" value="UniProtKB-KW"/>
</dbReference>
<evidence type="ECO:0000256" key="4">
    <source>
        <dbReference type="SAM" id="SignalP"/>
    </source>
</evidence>